<evidence type="ECO:0000313" key="1">
    <source>
        <dbReference type="EMBL" id="CAF2851503.1"/>
    </source>
</evidence>
<reference evidence="1" key="1">
    <citation type="submission" date="2021-02" db="EMBL/GenBank/DDBJ databases">
        <authorList>
            <person name="Bekaert M."/>
        </authorList>
    </citation>
    <scope>NUCLEOTIDE SEQUENCE</scope>
    <source>
        <strain evidence="1">IoA-00</strain>
    </source>
</reference>
<sequence>MKVLLTLGFIIGSSFGIPYPFPIQTSTPGPIVVVTPVPVYVSPDSHFKSQMDVFSSSSNTGTNFDNRQFGNNFLNGKYSLQAQLVHPQDLTIFPHPDPPIIKKHLQGKISLL</sequence>
<evidence type="ECO:0000313" key="2">
    <source>
        <dbReference type="Proteomes" id="UP000675881"/>
    </source>
</evidence>
<dbReference type="AlphaFoldDB" id="A0A7R8CPA1"/>
<proteinExistence type="predicted"/>
<protein>
    <submittedName>
        <fullName evidence="1">(salmon louse) hypothetical protein</fullName>
    </submittedName>
</protein>
<gene>
    <name evidence="1" type="ORF">LSAA_4733</name>
</gene>
<dbReference type="EMBL" id="HG994593">
    <property type="protein sequence ID" value="CAF2851503.1"/>
    <property type="molecule type" value="Genomic_DNA"/>
</dbReference>
<name>A0A7R8CPA1_LEPSM</name>
<organism evidence="1 2">
    <name type="scientific">Lepeophtheirus salmonis</name>
    <name type="common">Salmon louse</name>
    <name type="synonym">Caligus salmonis</name>
    <dbReference type="NCBI Taxonomy" id="72036"/>
    <lineage>
        <taxon>Eukaryota</taxon>
        <taxon>Metazoa</taxon>
        <taxon>Ecdysozoa</taxon>
        <taxon>Arthropoda</taxon>
        <taxon>Crustacea</taxon>
        <taxon>Multicrustacea</taxon>
        <taxon>Hexanauplia</taxon>
        <taxon>Copepoda</taxon>
        <taxon>Siphonostomatoida</taxon>
        <taxon>Caligidae</taxon>
        <taxon>Lepeophtheirus</taxon>
    </lineage>
</organism>
<accession>A0A7R8CPA1</accession>
<dbReference type="Proteomes" id="UP000675881">
    <property type="component" value="Chromosome 14"/>
</dbReference>
<keyword evidence="2" id="KW-1185">Reference proteome</keyword>